<accession>A0ABT0T739</accession>
<gene>
    <name evidence="1" type="ORF">M5J06_01935</name>
</gene>
<dbReference type="NCBIfam" id="TIGR04255">
    <property type="entry name" value="sporadTIGR04255"/>
    <property type="match status" value="1"/>
</dbReference>
<keyword evidence="2" id="KW-1185">Reference proteome</keyword>
<protein>
    <submittedName>
        <fullName evidence="1">TIGR04255 family protein</fullName>
    </submittedName>
</protein>
<comment type="caution">
    <text evidence="1">The sequence shown here is derived from an EMBL/GenBank/DDBJ whole genome shotgun (WGS) entry which is preliminary data.</text>
</comment>
<dbReference type="RefSeq" id="WP_250223836.1">
    <property type="nucleotide sequence ID" value="NZ_JAMFTR010000001.1"/>
</dbReference>
<evidence type="ECO:0000313" key="1">
    <source>
        <dbReference type="EMBL" id="MCL8492902.1"/>
    </source>
</evidence>
<dbReference type="InterPro" id="IPR026349">
    <property type="entry name" value="CHP04255"/>
</dbReference>
<dbReference type="Proteomes" id="UP001203579">
    <property type="component" value="Unassembled WGS sequence"/>
</dbReference>
<sequence length="275" mass="31636">MPTLKIYPNDPLALVSCQIDIKVEKIPTLTTSRELQEFLPERKDLLSHQIKIDQESPEAATTKVISSPRWLSRDRRMHHYLQFSPLDPDGSIIVTAVVETTDYKGFEKFNQLVSAAIENLLDSVQNPDLRRIELRYLDELRVPSDSTTGHIDWQLWVSEDLLRPLKPIRNFVQSPIPLQTLSVLQAEDDKFVKIRHGQGQGYEFEGVNDFSRELPSPGPYFLLDITTESFFTPETPLQALPQKLDDLHTTARGVFESLITDKFRKEVLENDRHSK</sequence>
<dbReference type="EMBL" id="JAMKFF010000001">
    <property type="protein sequence ID" value="MCL8492902.1"/>
    <property type="molecule type" value="Genomic_DNA"/>
</dbReference>
<reference evidence="1 2" key="1">
    <citation type="submission" date="2022-05" db="EMBL/GenBank/DDBJ databases">
        <title>Corynebacterium sp. B5-R-101 sp. nov., isolated from human feces.</title>
        <authorList>
            <person name="Shamsuzzaman M."/>
            <person name="Dahal R.H."/>
        </authorList>
    </citation>
    <scope>NUCLEOTIDE SEQUENCE [LARGE SCALE GENOMIC DNA]</scope>
    <source>
        <strain evidence="1 2">B5-R-101</strain>
    </source>
</reference>
<organism evidence="1 2">
    <name type="scientific">Corynebacterium intestinale</name>
    <dbReference type="NCBI Taxonomy" id="2943492"/>
    <lineage>
        <taxon>Bacteria</taxon>
        <taxon>Bacillati</taxon>
        <taxon>Actinomycetota</taxon>
        <taxon>Actinomycetes</taxon>
        <taxon>Mycobacteriales</taxon>
        <taxon>Corynebacteriaceae</taxon>
        <taxon>Corynebacterium</taxon>
    </lineage>
</organism>
<name>A0ABT0T739_9CORY</name>
<proteinExistence type="predicted"/>
<evidence type="ECO:0000313" key="2">
    <source>
        <dbReference type="Proteomes" id="UP001203579"/>
    </source>
</evidence>